<organism evidence="2 3">
    <name type="scientific">Fusarium euwallaceae</name>
    <dbReference type="NCBI Taxonomy" id="1147111"/>
    <lineage>
        <taxon>Eukaryota</taxon>
        <taxon>Fungi</taxon>
        <taxon>Dikarya</taxon>
        <taxon>Ascomycota</taxon>
        <taxon>Pezizomycotina</taxon>
        <taxon>Sordariomycetes</taxon>
        <taxon>Hypocreomycetidae</taxon>
        <taxon>Hypocreales</taxon>
        <taxon>Nectriaceae</taxon>
        <taxon>Fusarium</taxon>
        <taxon>Fusarium solani species complex</taxon>
    </lineage>
</organism>
<feature type="compositionally biased region" description="Polar residues" evidence="1">
    <location>
        <begin position="481"/>
        <end position="499"/>
    </location>
</feature>
<feature type="compositionally biased region" description="Basic and acidic residues" evidence="1">
    <location>
        <begin position="453"/>
        <end position="475"/>
    </location>
</feature>
<gene>
    <name evidence="2" type="ORF">BHE90_000095</name>
</gene>
<evidence type="ECO:0000313" key="2">
    <source>
        <dbReference type="EMBL" id="RTE85346.1"/>
    </source>
</evidence>
<proteinExistence type="predicted"/>
<sequence length="577" mass="64507">MADPISVAAGVVSLVARTQGVIKAVSSLRTSSVDRGLLDRLWLFQKIISRSADVLPQALEDQLFREHHEETMQLCLAQCARLIPQLEEHIHKATKNPLRSVLFDQNIVGALEQLETWSKLLSEEMNQWKIAETHRMVTTVTSTVQEMKIHHDAARSRVPRTMVEDLLSRCSEEEIPVDMIESLLTGFRAGVQKGIPTAMIEDLWSQYYRRVPSKGIPRAMIEDLLTPFAHYDRGRGIPSSVFVELNTHDDSQTQRPFISVTQDDTTPPTEAQETASTTPAQPSTASASRLHRELEQVSERLRELSKLGTESPFLFPFVVVPDDPQAPTPAPFRVKLDSGCDLNWISARIVKRAGLEDKQEEVKCDKAWQGFSGGQELIVPQATITLTWYSVNAAYTHRHEFLVHHQVPFDVVLGSRFIIEEGWKKSFNDPVLALRYSELSDEQLREIHHKARQNKEATEAQRQAEREMRSRDRQARRQFGLSRTGTPRSLLSRAGSQAISPRMSMATINGHSPLRRSPLSAQQSHPTNSEDSIAEPPGPLPTTTTQQGAVPGDLEVTSVAPSVQIVTEPEGDTVSGI</sequence>
<name>A0A430MBG9_9HYPO</name>
<reference evidence="2 3" key="1">
    <citation type="submission" date="2017-06" db="EMBL/GenBank/DDBJ databases">
        <title>Comparative genomic analysis of Ambrosia Fusariam Clade fungi.</title>
        <authorList>
            <person name="Stajich J.E."/>
            <person name="Carrillo J."/>
            <person name="Kijimoto T."/>
            <person name="Eskalen A."/>
            <person name="O'Donnell K."/>
            <person name="Kasson M."/>
        </authorList>
    </citation>
    <scope>NUCLEOTIDE SEQUENCE [LARGE SCALE GENOMIC DNA]</scope>
    <source>
        <strain evidence="2 3">UCR1854</strain>
    </source>
</reference>
<feature type="compositionally biased region" description="Polar residues" evidence="1">
    <location>
        <begin position="519"/>
        <end position="531"/>
    </location>
</feature>
<evidence type="ECO:0000313" key="3">
    <source>
        <dbReference type="Proteomes" id="UP000287124"/>
    </source>
</evidence>
<feature type="compositionally biased region" description="Low complexity" evidence="1">
    <location>
        <begin position="274"/>
        <end position="288"/>
    </location>
</feature>
<feature type="region of interest" description="Disordered" evidence="1">
    <location>
        <begin position="252"/>
        <end position="292"/>
    </location>
</feature>
<accession>A0A430MBG9</accession>
<evidence type="ECO:0000256" key="1">
    <source>
        <dbReference type="SAM" id="MobiDB-lite"/>
    </source>
</evidence>
<protein>
    <submittedName>
        <fullName evidence="2">Uncharacterized protein</fullName>
    </submittedName>
</protein>
<dbReference type="AlphaFoldDB" id="A0A430MBG9"/>
<dbReference type="EMBL" id="MIKF01000001">
    <property type="protein sequence ID" value="RTE85346.1"/>
    <property type="molecule type" value="Genomic_DNA"/>
</dbReference>
<comment type="caution">
    <text evidence="2">The sequence shown here is derived from an EMBL/GenBank/DDBJ whole genome shotgun (WGS) entry which is preliminary data.</text>
</comment>
<dbReference type="Gene3D" id="2.40.70.10">
    <property type="entry name" value="Acid Proteases"/>
    <property type="match status" value="1"/>
</dbReference>
<keyword evidence="3" id="KW-1185">Reference proteome</keyword>
<dbReference type="Proteomes" id="UP000287124">
    <property type="component" value="Unassembled WGS sequence"/>
</dbReference>
<dbReference type="InterPro" id="IPR021109">
    <property type="entry name" value="Peptidase_aspartic_dom_sf"/>
</dbReference>
<feature type="compositionally biased region" description="Polar residues" evidence="1">
    <location>
        <begin position="253"/>
        <end position="273"/>
    </location>
</feature>
<feature type="region of interest" description="Disordered" evidence="1">
    <location>
        <begin position="450"/>
        <end position="577"/>
    </location>
</feature>